<name>A0ABU9ALD7_PSEA5</name>
<proteinExistence type="predicted"/>
<dbReference type="RefSeq" id="WP_346107917.1">
    <property type="nucleotide sequence ID" value="NZ_BAAAOD010000079.1"/>
</dbReference>
<evidence type="ECO:0000259" key="1">
    <source>
        <dbReference type="Pfam" id="PF05171"/>
    </source>
</evidence>
<gene>
    <name evidence="2" type="ORF">WG925_22530</name>
</gene>
<feature type="domain" description="Haemin-degrading HemS/ChuX" evidence="1">
    <location>
        <begin position="19"/>
        <end position="113"/>
    </location>
</feature>
<evidence type="ECO:0000313" key="3">
    <source>
        <dbReference type="Proteomes" id="UP001367513"/>
    </source>
</evidence>
<dbReference type="InterPro" id="IPR007845">
    <property type="entry name" value="HemS/ChuX_dom"/>
</dbReference>
<dbReference type="SUPFAM" id="SSF144064">
    <property type="entry name" value="Heme iron utilization protein-like"/>
    <property type="match status" value="1"/>
</dbReference>
<protein>
    <recommendedName>
        <fullName evidence="1">Haemin-degrading HemS/ChuX domain-containing protein</fullName>
    </recommendedName>
</protein>
<sequence length="292" mass="30094">MTLPHTDLDVLLSHLVGDRLDLDAGTLARHLPLLDEVVATTANGNALISELGTYAEPSFTGEAFPVRPDAVTLRLSRPAVASVVATRADDGRREPAALWLFDGDGAAVHRAHLLSPDAPLVTEVLRLAPRADDPPAAPAPGAPDELDHLGLLDALTDGGGRVPDGLVPAAPPCGVARAVDLLCLLCEHGVPAGLAVPNGGCLQIGTGSVDHVETGDVVGVVSGPVQFAFAPAEVDAVRPVRTHGPHGPMTTVLLTAADGRCLALFGQFGLPSTEVVAAWERMVRDVLLHPIG</sequence>
<comment type="caution">
    <text evidence="2">The sequence shown here is derived from an EMBL/GenBank/DDBJ whole genome shotgun (WGS) entry which is preliminary data.</text>
</comment>
<evidence type="ECO:0000313" key="2">
    <source>
        <dbReference type="EMBL" id="MEK6466529.1"/>
    </source>
</evidence>
<keyword evidence="3" id="KW-1185">Reference proteome</keyword>
<reference evidence="2 3" key="1">
    <citation type="submission" date="2024-03" db="EMBL/GenBank/DDBJ databases">
        <title>Draft genome sequence of Pseudonocardia carboxydivorans JCM 14827.</title>
        <authorList>
            <person name="Duangmal K."/>
        </authorList>
    </citation>
    <scope>NUCLEOTIDE SEQUENCE [LARGE SCALE GENOMIC DNA]</scope>
    <source>
        <strain evidence="2 3">JCM 14827</strain>
    </source>
</reference>
<dbReference type="Proteomes" id="UP001367513">
    <property type="component" value="Unassembled WGS sequence"/>
</dbReference>
<dbReference type="Gene3D" id="3.40.1570.10">
    <property type="entry name" value="HemS/ChuS/ChuX like domains"/>
    <property type="match status" value="2"/>
</dbReference>
<dbReference type="Pfam" id="PF05171">
    <property type="entry name" value="HemS"/>
    <property type="match status" value="1"/>
</dbReference>
<dbReference type="InterPro" id="IPR053733">
    <property type="entry name" value="Heme_Transport_Util_sf"/>
</dbReference>
<dbReference type="EMBL" id="JBBPIX010000014">
    <property type="protein sequence ID" value="MEK6466529.1"/>
    <property type="molecule type" value="Genomic_DNA"/>
</dbReference>
<accession>A0ABU9ALD7</accession>
<organism evidence="2 3">
    <name type="scientific">Pseudonocardia alni subsp. carboxydivorans</name>
    <dbReference type="NCBI Taxonomy" id="415010"/>
    <lineage>
        <taxon>Bacteria</taxon>
        <taxon>Bacillati</taxon>
        <taxon>Actinomycetota</taxon>
        <taxon>Actinomycetes</taxon>
        <taxon>Pseudonocardiales</taxon>
        <taxon>Pseudonocardiaceae</taxon>
        <taxon>Pseudonocardia</taxon>
    </lineage>
</organism>